<dbReference type="InterPro" id="IPR002575">
    <property type="entry name" value="Aminoglycoside_PTrfase"/>
</dbReference>
<dbReference type="InParanoid" id="B8M5L7"/>
<dbReference type="Gene3D" id="3.90.1200.10">
    <property type="match status" value="1"/>
</dbReference>
<organism evidence="2 3">
    <name type="scientific">Talaromyces stipitatus (strain ATCC 10500 / CBS 375.48 / QM 6759 / NRRL 1006)</name>
    <name type="common">Penicillium stipitatum</name>
    <dbReference type="NCBI Taxonomy" id="441959"/>
    <lineage>
        <taxon>Eukaryota</taxon>
        <taxon>Fungi</taxon>
        <taxon>Dikarya</taxon>
        <taxon>Ascomycota</taxon>
        <taxon>Pezizomycotina</taxon>
        <taxon>Eurotiomycetes</taxon>
        <taxon>Eurotiomycetidae</taxon>
        <taxon>Eurotiales</taxon>
        <taxon>Trichocomaceae</taxon>
        <taxon>Talaromyces</taxon>
        <taxon>Talaromyces sect. Talaromyces</taxon>
    </lineage>
</organism>
<protein>
    <recommendedName>
        <fullName evidence="1">Aminoglycoside phosphotransferase domain-containing protein</fullName>
    </recommendedName>
</protein>
<evidence type="ECO:0000259" key="1">
    <source>
        <dbReference type="Pfam" id="PF01636"/>
    </source>
</evidence>
<dbReference type="OMA" id="RMFWGDP"/>
<dbReference type="PANTHER" id="PTHR21310">
    <property type="entry name" value="AMINOGLYCOSIDE PHOSPHOTRANSFERASE-RELATED-RELATED"/>
    <property type="match status" value="1"/>
</dbReference>
<dbReference type="RefSeq" id="XP_002480345.1">
    <property type="nucleotide sequence ID" value="XM_002480300.1"/>
</dbReference>
<proteinExistence type="predicted"/>
<dbReference type="Proteomes" id="UP000001745">
    <property type="component" value="Unassembled WGS sequence"/>
</dbReference>
<dbReference type="OrthoDB" id="5210591at2759"/>
<reference evidence="3" key="1">
    <citation type="journal article" date="2015" name="Genome Announc.">
        <title>Genome sequence of the AIDS-associated pathogen Penicillium marneffei (ATCC18224) and its near taxonomic relative Talaromyces stipitatus (ATCC10500).</title>
        <authorList>
            <person name="Nierman W.C."/>
            <person name="Fedorova-Abrams N.D."/>
            <person name="Andrianopoulos A."/>
        </authorList>
    </citation>
    <scope>NUCLEOTIDE SEQUENCE [LARGE SCALE GENOMIC DNA]</scope>
    <source>
        <strain evidence="3">ATCC 10500 / CBS 375.48 / QM 6759 / NRRL 1006</strain>
    </source>
</reference>
<accession>B8M5L7</accession>
<dbReference type="eggNOG" id="ENOG502S1B6">
    <property type="taxonomic scope" value="Eukaryota"/>
</dbReference>
<dbReference type="AlphaFoldDB" id="B8M5L7"/>
<dbReference type="PhylomeDB" id="B8M5L7"/>
<dbReference type="EMBL" id="EQ962654">
    <property type="protein sequence ID" value="EED19911.1"/>
    <property type="molecule type" value="Genomic_DNA"/>
</dbReference>
<sequence length="319" mass="36260">MLMGFSASDNCFRNVVQLLFPPTVYLRSTRILSSRVYRVYHLNLSNGHQLVLRASPPPAIPLLRRERASLETEMRALTILAPINSPCIPRLYRHISRDASPSVSLLVRQYIDGIPLAEMQDQLSAKDLNDVDRQLGSLIKAVGQQVSTAFGPLSKVAAGTGHRHWREAFVTLFEEVLRDAEDMFIHLPYHQIRREVSRLSAVLDEVTTPRLVVMNLGRPSEVLLDPSTRQLCGLLDFGSALWGDIMLAEIFESPSDALLAEFGSFPQSRSIRSLLYSCYRHVYKITELYYRNSNNAIEMEVRRRLTDLLQTLTMTELPY</sequence>
<name>B8M5L7_TALSN</name>
<dbReference type="VEuPathDB" id="FungiDB:TSTA_031720"/>
<dbReference type="InterPro" id="IPR051678">
    <property type="entry name" value="AGP_Transferase"/>
</dbReference>
<dbReference type="PANTHER" id="PTHR21310:SF59">
    <property type="entry name" value="AMINOGLYCOSIDE PHOSPHOTRANSFERASE DOMAIN-CONTAINING PROTEIN"/>
    <property type="match status" value="1"/>
</dbReference>
<dbReference type="InterPro" id="IPR011009">
    <property type="entry name" value="Kinase-like_dom_sf"/>
</dbReference>
<dbReference type="Pfam" id="PF01636">
    <property type="entry name" value="APH"/>
    <property type="match status" value="1"/>
</dbReference>
<evidence type="ECO:0000313" key="2">
    <source>
        <dbReference type="EMBL" id="EED19911.1"/>
    </source>
</evidence>
<dbReference type="Gene3D" id="3.30.200.150">
    <property type="match status" value="1"/>
</dbReference>
<dbReference type="SUPFAM" id="SSF56112">
    <property type="entry name" value="Protein kinase-like (PK-like)"/>
    <property type="match status" value="1"/>
</dbReference>
<dbReference type="HOGENOM" id="CLU_019843_0_0_1"/>
<dbReference type="GeneID" id="8107781"/>
<feature type="domain" description="Aminoglycoside phosphotransferase" evidence="1">
    <location>
        <begin position="38"/>
        <end position="246"/>
    </location>
</feature>
<evidence type="ECO:0000313" key="3">
    <source>
        <dbReference type="Proteomes" id="UP000001745"/>
    </source>
</evidence>
<gene>
    <name evidence="2" type="ORF">TSTA_031720</name>
</gene>
<keyword evidence="3" id="KW-1185">Reference proteome</keyword>